<accession>A0ACB6QF37</accession>
<reference evidence="1" key="1">
    <citation type="journal article" date="2020" name="Stud. Mycol.">
        <title>101 Dothideomycetes genomes: a test case for predicting lifestyles and emergence of pathogens.</title>
        <authorList>
            <person name="Haridas S."/>
            <person name="Albert R."/>
            <person name="Binder M."/>
            <person name="Bloem J."/>
            <person name="Labutti K."/>
            <person name="Salamov A."/>
            <person name="Andreopoulos B."/>
            <person name="Baker S."/>
            <person name="Barry K."/>
            <person name="Bills G."/>
            <person name="Bluhm B."/>
            <person name="Cannon C."/>
            <person name="Castanera R."/>
            <person name="Culley D."/>
            <person name="Daum C."/>
            <person name="Ezra D."/>
            <person name="Gonzalez J."/>
            <person name="Henrissat B."/>
            <person name="Kuo A."/>
            <person name="Liang C."/>
            <person name="Lipzen A."/>
            <person name="Lutzoni F."/>
            <person name="Magnuson J."/>
            <person name="Mondo S."/>
            <person name="Nolan M."/>
            <person name="Ohm R."/>
            <person name="Pangilinan J."/>
            <person name="Park H.-J."/>
            <person name="Ramirez L."/>
            <person name="Alfaro M."/>
            <person name="Sun H."/>
            <person name="Tritt A."/>
            <person name="Yoshinaga Y."/>
            <person name="Zwiers L.-H."/>
            <person name="Turgeon B."/>
            <person name="Goodwin S."/>
            <person name="Spatafora J."/>
            <person name="Crous P."/>
            <person name="Grigoriev I."/>
        </authorList>
    </citation>
    <scope>NUCLEOTIDE SEQUENCE</scope>
    <source>
        <strain evidence="1">ATCC 200398</strain>
    </source>
</reference>
<protein>
    <submittedName>
        <fullName evidence="1">Uncharacterized protein</fullName>
    </submittedName>
</protein>
<evidence type="ECO:0000313" key="2">
    <source>
        <dbReference type="Proteomes" id="UP000799755"/>
    </source>
</evidence>
<sequence length="125" mass="14228">MAGLMRLLRYSDTGDFGLPEAFASDKTIPPYAILSHTWEDGQEVTFKDLMDGTGKDKNGYHKIRLCAQQTKRDGLQYFWVDTCCTIQTHHRRQRPTKRVAYAAENGGITNFSSQIDLPMRGRNQA</sequence>
<gene>
    <name evidence="1" type="ORF">BDR25DRAFT_346560</name>
</gene>
<evidence type="ECO:0000313" key="1">
    <source>
        <dbReference type="EMBL" id="KAF2464765.1"/>
    </source>
</evidence>
<name>A0ACB6QF37_9PLEO</name>
<dbReference type="Proteomes" id="UP000799755">
    <property type="component" value="Unassembled WGS sequence"/>
</dbReference>
<organism evidence="1 2">
    <name type="scientific">Lindgomyces ingoldianus</name>
    <dbReference type="NCBI Taxonomy" id="673940"/>
    <lineage>
        <taxon>Eukaryota</taxon>
        <taxon>Fungi</taxon>
        <taxon>Dikarya</taxon>
        <taxon>Ascomycota</taxon>
        <taxon>Pezizomycotina</taxon>
        <taxon>Dothideomycetes</taxon>
        <taxon>Pleosporomycetidae</taxon>
        <taxon>Pleosporales</taxon>
        <taxon>Lindgomycetaceae</taxon>
        <taxon>Lindgomyces</taxon>
    </lineage>
</organism>
<proteinExistence type="predicted"/>
<dbReference type="EMBL" id="MU003534">
    <property type="protein sequence ID" value="KAF2464765.1"/>
    <property type="molecule type" value="Genomic_DNA"/>
</dbReference>
<keyword evidence="2" id="KW-1185">Reference proteome</keyword>
<comment type="caution">
    <text evidence="1">The sequence shown here is derived from an EMBL/GenBank/DDBJ whole genome shotgun (WGS) entry which is preliminary data.</text>
</comment>